<proteinExistence type="predicted"/>
<sequence length="252" mass="27331">MSTLKNPRTAAADVARTPTLPSGPEETVTGFGVMGLPFASGHYLALRDFPAASFLPDSIPGYRSVWHRDPTGAWTFYATTPAEHSCARYFSRATANAAVQCAIDITWTGDFTLIVEIPGVLNWSVQLRHTPATRLLTRVGCRLPETLWTRRVVLAGIGRMAGPLLDAGQVRLAGTMPNGQHFRIAPKQIWAVHSSRAVLHGRDLGDIARLAEQARLGDFRAPQRGLAVVGQGRFDSFDPTRHHSAAELAESG</sequence>
<name>A0A3S4RFT0_MYCCI</name>
<evidence type="ECO:0000313" key="2">
    <source>
        <dbReference type="EMBL" id="VEG49378.1"/>
    </source>
</evidence>
<dbReference type="RefSeq" id="WP_126335062.1">
    <property type="nucleotide sequence ID" value="NZ_AP022604.1"/>
</dbReference>
<feature type="region of interest" description="Disordered" evidence="1">
    <location>
        <begin position="1"/>
        <end position="22"/>
    </location>
</feature>
<keyword evidence="3" id="KW-1185">Reference proteome</keyword>
<evidence type="ECO:0000256" key="1">
    <source>
        <dbReference type="SAM" id="MobiDB-lite"/>
    </source>
</evidence>
<dbReference type="Proteomes" id="UP000282551">
    <property type="component" value="Chromosome"/>
</dbReference>
<organism evidence="2 3">
    <name type="scientific">Mycolicibacterium chitae</name>
    <name type="common">Mycobacterium chitae</name>
    <dbReference type="NCBI Taxonomy" id="1792"/>
    <lineage>
        <taxon>Bacteria</taxon>
        <taxon>Bacillati</taxon>
        <taxon>Actinomycetota</taxon>
        <taxon>Actinomycetes</taxon>
        <taxon>Mycobacteriales</taxon>
        <taxon>Mycobacteriaceae</taxon>
        <taxon>Mycolicibacterium</taxon>
    </lineage>
</organism>
<protein>
    <submittedName>
        <fullName evidence="2">Uncharacterized protein</fullName>
    </submittedName>
</protein>
<dbReference type="AlphaFoldDB" id="A0A3S4RFT0"/>
<dbReference type="OrthoDB" id="4923808at2"/>
<accession>A0A3S4RFT0</accession>
<gene>
    <name evidence="2" type="ORF">NCTC10485_03686</name>
</gene>
<evidence type="ECO:0000313" key="3">
    <source>
        <dbReference type="Proteomes" id="UP000282551"/>
    </source>
</evidence>
<reference evidence="2 3" key="1">
    <citation type="submission" date="2018-12" db="EMBL/GenBank/DDBJ databases">
        <authorList>
            <consortium name="Pathogen Informatics"/>
        </authorList>
    </citation>
    <scope>NUCLEOTIDE SEQUENCE [LARGE SCALE GENOMIC DNA]</scope>
    <source>
        <strain evidence="2 3">NCTC10485</strain>
    </source>
</reference>
<dbReference type="EMBL" id="LR134355">
    <property type="protein sequence ID" value="VEG49378.1"/>
    <property type="molecule type" value="Genomic_DNA"/>
</dbReference>